<dbReference type="AlphaFoldDB" id="A0ABD1HWT0"/>
<accession>A0ABD1HWT0</accession>
<evidence type="ECO:0000313" key="3">
    <source>
        <dbReference type="Proteomes" id="UP001567538"/>
    </source>
</evidence>
<gene>
    <name evidence="2" type="ORF">AAHA92_10043</name>
</gene>
<dbReference type="Proteomes" id="UP001567538">
    <property type="component" value="Unassembled WGS sequence"/>
</dbReference>
<dbReference type="EMBL" id="JBEAFC010000004">
    <property type="protein sequence ID" value="KAL1559734.1"/>
    <property type="molecule type" value="Genomic_DNA"/>
</dbReference>
<evidence type="ECO:0000256" key="1">
    <source>
        <dbReference type="SAM" id="MobiDB-lite"/>
    </source>
</evidence>
<proteinExistence type="predicted"/>
<keyword evidence="3" id="KW-1185">Reference proteome</keyword>
<feature type="region of interest" description="Disordered" evidence="1">
    <location>
        <begin position="51"/>
        <end position="81"/>
    </location>
</feature>
<name>A0ABD1HWT0_SALDI</name>
<evidence type="ECO:0000313" key="2">
    <source>
        <dbReference type="EMBL" id="KAL1559734.1"/>
    </source>
</evidence>
<organism evidence="2 3">
    <name type="scientific">Salvia divinorum</name>
    <name type="common">Maria pastora</name>
    <name type="synonym">Diviner's sage</name>
    <dbReference type="NCBI Taxonomy" id="28513"/>
    <lineage>
        <taxon>Eukaryota</taxon>
        <taxon>Viridiplantae</taxon>
        <taxon>Streptophyta</taxon>
        <taxon>Embryophyta</taxon>
        <taxon>Tracheophyta</taxon>
        <taxon>Spermatophyta</taxon>
        <taxon>Magnoliopsida</taxon>
        <taxon>eudicotyledons</taxon>
        <taxon>Gunneridae</taxon>
        <taxon>Pentapetalae</taxon>
        <taxon>asterids</taxon>
        <taxon>lamiids</taxon>
        <taxon>Lamiales</taxon>
        <taxon>Lamiaceae</taxon>
        <taxon>Nepetoideae</taxon>
        <taxon>Mentheae</taxon>
        <taxon>Salviinae</taxon>
        <taxon>Salvia</taxon>
        <taxon>Salvia subgen. Calosphace</taxon>
    </lineage>
</organism>
<evidence type="ECO:0008006" key="4">
    <source>
        <dbReference type="Google" id="ProtNLM"/>
    </source>
</evidence>
<reference evidence="2 3" key="1">
    <citation type="submission" date="2024-06" db="EMBL/GenBank/DDBJ databases">
        <title>A chromosome level genome sequence of Diviner's sage (Salvia divinorum).</title>
        <authorList>
            <person name="Ford S.A."/>
            <person name="Ro D.-K."/>
            <person name="Ness R.W."/>
            <person name="Phillips M.A."/>
        </authorList>
    </citation>
    <scope>NUCLEOTIDE SEQUENCE [LARGE SCALE GENOMIC DNA]</scope>
    <source>
        <strain evidence="2">SAF-2024a</strain>
        <tissue evidence="2">Leaf</tissue>
    </source>
</reference>
<protein>
    <recommendedName>
        <fullName evidence="4">Retrotransposon gag domain-containing protein</fullName>
    </recommendedName>
</protein>
<sequence>MIADLKSGLHSEMAGVRSDVRSDVNEIRGDVRASEIRMQALHNTLFEEVNALKEGRPSRPPTPRGGPMPNEVPDGYDGENGYEGEYVRNRGGHGEYGRPGMGNGMHGRFGGENGMNGRGGRGNRPWRVEPYGERFQRDGYYEEEFGARFEDLSKTMRHSLPEFHGKFDPEAYLDWESQVDKIFDLHNYAERDKVKIAIAEVRGHANTWWGDLIRRRRMDRRGDVPS</sequence>
<comment type="caution">
    <text evidence="2">The sequence shown here is derived from an EMBL/GenBank/DDBJ whole genome shotgun (WGS) entry which is preliminary data.</text>
</comment>